<dbReference type="InterPro" id="IPR024072">
    <property type="entry name" value="DHFR-like_dom_sf"/>
</dbReference>
<dbReference type="InterPro" id="IPR002734">
    <property type="entry name" value="RibDG_C"/>
</dbReference>
<dbReference type="PANTHER" id="PTHR38011">
    <property type="entry name" value="DIHYDROFOLATE REDUCTASE FAMILY PROTEIN (AFU_ORTHOLOGUE AFUA_8G06820)"/>
    <property type="match status" value="1"/>
</dbReference>
<name>A0A077M5B8_9MICO</name>
<dbReference type="GO" id="GO:0008703">
    <property type="term" value="F:5-amino-6-(5-phosphoribosylamino)uracil reductase activity"/>
    <property type="evidence" value="ECO:0007669"/>
    <property type="project" value="UniProtKB-EC"/>
</dbReference>
<dbReference type="SUPFAM" id="SSF53597">
    <property type="entry name" value="Dihydrofolate reductase-like"/>
    <property type="match status" value="1"/>
</dbReference>
<dbReference type="Proteomes" id="UP000035721">
    <property type="component" value="Unassembled WGS sequence"/>
</dbReference>
<gene>
    <name evidence="5" type="ORF">BN12_810015</name>
</gene>
<dbReference type="EC" id="3.5.4.26" evidence="5"/>
<keyword evidence="3 5" id="KW-0560">Oxidoreductase</keyword>
<dbReference type="Pfam" id="PF01872">
    <property type="entry name" value="RibD_C"/>
    <property type="match status" value="1"/>
</dbReference>
<dbReference type="PANTHER" id="PTHR38011:SF7">
    <property type="entry name" value="2,5-DIAMINO-6-RIBOSYLAMINO-4(3H)-PYRIMIDINONE 5'-PHOSPHATE REDUCTASE"/>
    <property type="match status" value="1"/>
</dbReference>
<dbReference type="STRING" id="1194083.BN12_810015"/>
<organism evidence="5 6">
    <name type="scientific">Nostocoides japonicum T1-X7</name>
    <dbReference type="NCBI Taxonomy" id="1194083"/>
    <lineage>
        <taxon>Bacteria</taxon>
        <taxon>Bacillati</taxon>
        <taxon>Actinomycetota</taxon>
        <taxon>Actinomycetes</taxon>
        <taxon>Micrococcales</taxon>
        <taxon>Intrasporangiaceae</taxon>
        <taxon>Nostocoides</taxon>
    </lineage>
</organism>
<evidence type="ECO:0000313" key="6">
    <source>
        <dbReference type="Proteomes" id="UP000035721"/>
    </source>
</evidence>
<comment type="pathway">
    <text evidence="1">Cofactor biosynthesis; riboflavin biosynthesis.</text>
</comment>
<accession>A0A077M5B8</accession>
<dbReference type="EC" id="1.1.1.193" evidence="5"/>
<sequence length="138" mass="14462">MRSVDGTLAGRQPARVVVGRRLPPLGARVLDDAAPTLHLRTHDPRAVLDRLCADGVHRVLLEGGPTLTAAFLRAGLVDEVVAYVAPVLLGAGRSAVADLGIASIDAALRLEPVDVTALGPDVRVTARPVTPPLREEHP</sequence>
<dbReference type="InterPro" id="IPR050765">
    <property type="entry name" value="Riboflavin_Biosynth_HTPR"/>
</dbReference>
<dbReference type="Gene3D" id="3.40.430.10">
    <property type="entry name" value="Dihydrofolate Reductase, subunit A"/>
    <property type="match status" value="1"/>
</dbReference>
<feature type="domain" description="Bacterial bifunctional deaminase-reductase C-terminal" evidence="4">
    <location>
        <begin position="3"/>
        <end position="122"/>
    </location>
</feature>
<proteinExistence type="predicted"/>
<dbReference type="GO" id="GO:0009231">
    <property type="term" value="P:riboflavin biosynthetic process"/>
    <property type="evidence" value="ECO:0007669"/>
    <property type="project" value="InterPro"/>
</dbReference>
<evidence type="ECO:0000256" key="3">
    <source>
        <dbReference type="ARBA" id="ARBA00023002"/>
    </source>
</evidence>
<keyword evidence="6" id="KW-1185">Reference proteome</keyword>
<dbReference type="EMBL" id="CAJB01000416">
    <property type="protein sequence ID" value="CCH80267.1"/>
    <property type="molecule type" value="Genomic_DNA"/>
</dbReference>
<evidence type="ECO:0000259" key="4">
    <source>
        <dbReference type="Pfam" id="PF01872"/>
    </source>
</evidence>
<protein>
    <submittedName>
        <fullName evidence="5">Riboflavin biosynthesis protein ribD</fullName>
        <ecNumber evidence="5">1.1.1.193</ecNumber>
        <ecNumber evidence="5">3.5.4.26</ecNumber>
    </submittedName>
</protein>
<reference evidence="5 6" key="1">
    <citation type="journal article" date="2013" name="ISME J.">
        <title>A metabolic model for members of the genus Tetrasphaera involved in enhanced biological phosphorus removal.</title>
        <authorList>
            <person name="Kristiansen R."/>
            <person name="Nguyen H.T.T."/>
            <person name="Saunders A.M."/>
            <person name="Nielsen J.L."/>
            <person name="Wimmer R."/>
            <person name="Le V.Q."/>
            <person name="McIlroy S.J."/>
            <person name="Petrovski S."/>
            <person name="Seviour R.J."/>
            <person name="Calteau A."/>
            <person name="Nielsen K.L."/>
            <person name="Nielsen P.H."/>
        </authorList>
    </citation>
    <scope>NUCLEOTIDE SEQUENCE [LARGE SCALE GENOMIC DNA]</scope>
    <source>
        <strain evidence="5 6">T1-X7</strain>
    </source>
</reference>
<dbReference type="GO" id="GO:0008835">
    <property type="term" value="F:diaminohydroxyphosphoribosylaminopyrimidine deaminase activity"/>
    <property type="evidence" value="ECO:0007669"/>
    <property type="project" value="UniProtKB-EC"/>
</dbReference>
<comment type="caution">
    <text evidence="5">The sequence shown here is derived from an EMBL/GenBank/DDBJ whole genome shotgun (WGS) entry which is preliminary data.</text>
</comment>
<evidence type="ECO:0000313" key="5">
    <source>
        <dbReference type="EMBL" id="CCH80267.1"/>
    </source>
</evidence>
<keyword evidence="2" id="KW-0521">NADP</keyword>
<keyword evidence="5" id="KW-0378">Hydrolase</keyword>
<dbReference type="AlphaFoldDB" id="A0A077M5B8"/>
<evidence type="ECO:0000256" key="2">
    <source>
        <dbReference type="ARBA" id="ARBA00022857"/>
    </source>
</evidence>
<evidence type="ECO:0000256" key="1">
    <source>
        <dbReference type="ARBA" id="ARBA00005104"/>
    </source>
</evidence>